<proteinExistence type="predicted"/>
<dbReference type="Proteomes" id="UP000500970">
    <property type="component" value="Chromosome"/>
</dbReference>
<feature type="region of interest" description="Disordered" evidence="1">
    <location>
        <begin position="1"/>
        <end position="40"/>
    </location>
</feature>
<dbReference type="KEGG" id="apes:FOC84_25455"/>
<accession>A0A7D4I1Z9</accession>
<keyword evidence="4" id="KW-1185">Reference proteome</keyword>
<sequence length="100" mass="9802">MGILKHLLGGQGSRHGYGGRHGYDGHRGGSHGNPPQSAPSHAAGVACNNCGAAQPAGSRYCSQCGASLAAAACPQCRTALAPGASFCGQCGTAVARTVQP</sequence>
<dbReference type="InterPro" id="IPR025874">
    <property type="entry name" value="DZR"/>
</dbReference>
<feature type="compositionally biased region" description="Gly residues" evidence="1">
    <location>
        <begin position="9"/>
        <end position="20"/>
    </location>
</feature>
<dbReference type="RefSeq" id="WP_173147154.1">
    <property type="nucleotide sequence ID" value="NZ_CP053985.1"/>
</dbReference>
<dbReference type="EMBL" id="CP053985">
    <property type="protein sequence ID" value="QKH38100.1"/>
    <property type="molecule type" value="Genomic_DNA"/>
</dbReference>
<dbReference type="AlphaFoldDB" id="A0A7D4I1Z9"/>
<name>A0A7D4I1Z9_9BURK</name>
<organism evidence="3 4">
    <name type="scientific">Achromobacter pestifer</name>
    <dbReference type="NCBI Taxonomy" id="1353889"/>
    <lineage>
        <taxon>Bacteria</taxon>
        <taxon>Pseudomonadati</taxon>
        <taxon>Pseudomonadota</taxon>
        <taxon>Betaproteobacteria</taxon>
        <taxon>Burkholderiales</taxon>
        <taxon>Alcaligenaceae</taxon>
        <taxon>Achromobacter</taxon>
    </lineage>
</organism>
<evidence type="ECO:0000313" key="3">
    <source>
        <dbReference type="EMBL" id="QKH38100.1"/>
    </source>
</evidence>
<evidence type="ECO:0000313" key="4">
    <source>
        <dbReference type="Proteomes" id="UP000500970"/>
    </source>
</evidence>
<feature type="domain" description="DZANK-type" evidence="2">
    <location>
        <begin position="47"/>
        <end position="91"/>
    </location>
</feature>
<dbReference type="Pfam" id="PF12773">
    <property type="entry name" value="DZR"/>
    <property type="match status" value="1"/>
</dbReference>
<gene>
    <name evidence="3" type="ORF">FOC84_25455</name>
</gene>
<reference evidence="3 4" key="1">
    <citation type="submission" date="2020-05" db="EMBL/GenBank/DDBJ databases">
        <title>FDA dAtabase for Regulatory Grade micrObial Sequences (FDA-ARGOS): Supporting development and validation of Infectious Disease Dx tests.</title>
        <authorList>
            <person name="Sproer C."/>
            <person name="Gronow S."/>
            <person name="Severitt S."/>
            <person name="Schroder I."/>
            <person name="Tallon L."/>
            <person name="Sadzewicz L."/>
            <person name="Zhao X."/>
            <person name="Vavikolanu K."/>
            <person name="Mehta A."/>
            <person name="Aluvathingal J."/>
            <person name="Nadendla S."/>
            <person name="Myers T."/>
            <person name="Yan Y."/>
            <person name="Sichtig H."/>
        </authorList>
    </citation>
    <scope>NUCLEOTIDE SEQUENCE [LARGE SCALE GENOMIC DNA]</scope>
    <source>
        <strain evidence="3 4">FDAARGOS_790</strain>
    </source>
</reference>
<evidence type="ECO:0000256" key="1">
    <source>
        <dbReference type="SAM" id="MobiDB-lite"/>
    </source>
</evidence>
<protein>
    <submittedName>
        <fullName evidence="3">Zinc ribbon domain-containing protein</fullName>
    </submittedName>
</protein>
<evidence type="ECO:0000259" key="2">
    <source>
        <dbReference type="Pfam" id="PF12773"/>
    </source>
</evidence>